<dbReference type="PANTHER" id="PTHR44394:SF1">
    <property type="entry name" value="BETA-ALANINE-ACTIVATING ENZYME"/>
    <property type="match status" value="1"/>
</dbReference>
<protein>
    <recommendedName>
        <fullName evidence="1">AMP-dependent synthetase/ligase domain-containing protein</fullName>
    </recommendedName>
</protein>
<organism evidence="2 3">
    <name type="scientific">Xenotaenia resolanae</name>
    <dbReference type="NCBI Taxonomy" id="208358"/>
    <lineage>
        <taxon>Eukaryota</taxon>
        <taxon>Metazoa</taxon>
        <taxon>Chordata</taxon>
        <taxon>Craniata</taxon>
        <taxon>Vertebrata</taxon>
        <taxon>Euteleostomi</taxon>
        <taxon>Actinopterygii</taxon>
        <taxon>Neopterygii</taxon>
        <taxon>Teleostei</taxon>
        <taxon>Neoteleostei</taxon>
        <taxon>Acanthomorphata</taxon>
        <taxon>Ovalentaria</taxon>
        <taxon>Atherinomorphae</taxon>
        <taxon>Cyprinodontiformes</taxon>
        <taxon>Goodeidae</taxon>
        <taxon>Xenotaenia</taxon>
    </lineage>
</organism>
<dbReference type="Proteomes" id="UP001444071">
    <property type="component" value="Unassembled WGS sequence"/>
</dbReference>
<dbReference type="InterPro" id="IPR000873">
    <property type="entry name" value="AMP-dep_synth/lig_dom"/>
</dbReference>
<proteinExistence type="predicted"/>
<gene>
    <name evidence="2" type="ORF">XENORESO_000752</name>
</gene>
<dbReference type="InterPro" id="IPR052091">
    <property type="entry name" value="Beta-ala_Activ/Resist"/>
</dbReference>
<dbReference type="PANTHER" id="PTHR44394">
    <property type="entry name" value="BETA-ALANINE-ACTIVATING ENZYME"/>
    <property type="match status" value="1"/>
</dbReference>
<dbReference type="Pfam" id="PF00501">
    <property type="entry name" value="AMP-binding"/>
    <property type="match status" value="1"/>
</dbReference>
<keyword evidence="3" id="KW-1185">Reference proteome</keyword>
<dbReference type="Gene3D" id="3.40.50.12780">
    <property type="entry name" value="N-terminal domain of ligase-like"/>
    <property type="match status" value="1"/>
</dbReference>
<reference evidence="2 3" key="1">
    <citation type="submission" date="2021-06" db="EMBL/GenBank/DDBJ databases">
        <authorList>
            <person name="Palmer J.M."/>
        </authorList>
    </citation>
    <scope>NUCLEOTIDE SEQUENCE [LARGE SCALE GENOMIC DNA]</scope>
    <source>
        <strain evidence="2 3">XR_2019</strain>
        <tissue evidence="2">Muscle</tissue>
    </source>
</reference>
<sequence>MPARTLQELVSTAASLHADRAAVLYDSGPGGTEASGSLLYSEVAQLSDGLAAVLLKNCCPSSGVIGLYCSDDLLVPVWILGILQSSAAYVPLDPEAPGLLSARIMRQCGLKYCAVRRDLVQVEFLLFHLCECSHTVLYKCIQTLWTFTDFVMLQPQTSMGSV</sequence>
<feature type="domain" description="AMP-dependent synthetase/ligase" evidence="1">
    <location>
        <begin position="13"/>
        <end position="134"/>
    </location>
</feature>
<evidence type="ECO:0000259" key="1">
    <source>
        <dbReference type="Pfam" id="PF00501"/>
    </source>
</evidence>
<dbReference type="SUPFAM" id="SSF56801">
    <property type="entry name" value="Acetyl-CoA synthetase-like"/>
    <property type="match status" value="1"/>
</dbReference>
<accession>A0ABV0VTZ5</accession>
<dbReference type="EMBL" id="JAHRIM010011136">
    <property type="protein sequence ID" value="MEQ2260732.1"/>
    <property type="molecule type" value="Genomic_DNA"/>
</dbReference>
<comment type="caution">
    <text evidence="2">The sequence shown here is derived from an EMBL/GenBank/DDBJ whole genome shotgun (WGS) entry which is preliminary data.</text>
</comment>
<name>A0ABV0VTZ5_9TELE</name>
<dbReference type="InterPro" id="IPR042099">
    <property type="entry name" value="ANL_N_sf"/>
</dbReference>
<evidence type="ECO:0000313" key="3">
    <source>
        <dbReference type="Proteomes" id="UP001444071"/>
    </source>
</evidence>
<evidence type="ECO:0000313" key="2">
    <source>
        <dbReference type="EMBL" id="MEQ2260732.1"/>
    </source>
</evidence>